<dbReference type="SUPFAM" id="SSF141259">
    <property type="entry name" value="CarD-like"/>
    <property type="match status" value="1"/>
</dbReference>
<dbReference type="InterPro" id="IPR052531">
    <property type="entry name" value="CarD-like_regulator"/>
</dbReference>
<dbReference type="AlphaFoldDB" id="A0A3D9LHP6"/>
<name>A0A3D9LHP6_9MICC</name>
<gene>
    <name evidence="2" type="ORF">C8E99_2835</name>
</gene>
<sequence length="194" mass="21069">MLGEAFAPKESDIYMQLSPGKLVVHPHHGPAAVTNRTQRTVKGTEVTYIELTIRSNNLVVSIPESKVEEIGVREVYGRAHLRTLLEVVQEPTGVEEKQWSRRMKANQERVASGLLEQIAEVVRDLGRRRDTKGLSMAEKDLFRAAQAPLAAEVALALEISEDEAVEVIDAVANGASLDELGFAADASGAEPAMA</sequence>
<dbReference type="SMART" id="SM01058">
    <property type="entry name" value="CarD_TRCF"/>
    <property type="match status" value="1"/>
</dbReference>
<dbReference type="InterPro" id="IPR003711">
    <property type="entry name" value="CarD-like/TRCF_RID"/>
</dbReference>
<proteinExistence type="predicted"/>
<dbReference type="GO" id="GO:0009303">
    <property type="term" value="P:rRNA transcription"/>
    <property type="evidence" value="ECO:0007669"/>
    <property type="project" value="TreeGrafter"/>
</dbReference>
<dbReference type="Gene3D" id="2.40.10.170">
    <property type="match status" value="1"/>
</dbReference>
<dbReference type="PANTHER" id="PTHR38447">
    <property type="entry name" value="TRANSCRIPTION FACTOR YDEB-RELATED"/>
    <property type="match status" value="1"/>
</dbReference>
<evidence type="ECO:0000313" key="3">
    <source>
        <dbReference type="Proteomes" id="UP000256727"/>
    </source>
</evidence>
<accession>A0A3D9LHP6</accession>
<comment type="caution">
    <text evidence="2">The sequence shown here is derived from an EMBL/GenBank/DDBJ whole genome shotgun (WGS) entry which is preliminary data.</text>
</comment>
<protein>
    <submittedName>
        <fullName evidence="2">CarD family transcriptional regulator</fullName>
    </submittedName>
</protein>
<dbReference type="InterPro" id="IPR048792">
    <property type="entry name" value="CarD_C"/>
</dbReference>
<dbReference type="EMBL" id="QREH01000001">
    <property type="protein sequence ID" value="REE04977.1"/>
    <property type="molecule type" value="Genomic_DNA"/>
</dbReference>
<organism evidence="2 3">
    <name type="scientific">Citricoccus muralis</name>
    <dbReference type="NCBI Taxonomy" id="169134"/>
    <lineage>
        <taxon>Bacteria</taxon>
        <taxon>Bacillati</taxon>
        <taxon>Actinomycetota</taxon>
        <taxon>Actinomycetes</taxon>
        <taxon>Micrococcales</taxon>
        <taxon>Micrococcaceae</taxon>
        <taxon>Citricoccus</taxon>
    </lineage>
</organism>
<keyword evidence="3" id="KW-1185">Reference proteome</keyword>
<dbReference type="Gene3D" id="1.20.58.1290">
    <property type="entry name" value="CarD-like, C-terminal domain"/>
    <property type="match status" value="1"/>
</dbReference>
<dbReference type="InterPro" id="IPR036101">
    <property type="entry name" value="CarD-like/TRCF_RID_sf"/>
</dbReference>
<dbReference type="Pfam" id="PF21095">
    <property type="entry name" value="CarD_C"/>
    <property type="match status" value="1"/>
</dbReference>
<evidence type="ECO:0000259" key="1">
    <source>
        <dbReference type="SMART" id="SM01058"/>
    </source>
</evidence>
<evidence type="ECO:0000313" key="2">
    <source>
        <dbReference type="EMBL" id="REE04977.1"/>
    </source>
</evidence>
<feature type="domain" description="CarD-like/TRCF RNAP-interacting" evidence="1">
    <location>
        <begin position="16"/>
        <end position="126"/>
    </location>
</feature>
<dbReference type="PANTHER" id="PTHR38447:SF1">
    <property type="entry name" value="RNA POLYMERASE-BINDING TRANSCRIPTION FACTOR CARD"/>
    <property type="match status" value="1"/>
</dbReference>
<dbReference type="InterPro" id="IPR042215">
    <property type="entry name" value="CarD-like_C"/>
</dbReference>
<dbReference type="Pfam" id="PF02559">
    <property type="entry name" value="CarD_TRCF_RID"/>
    <property type="match status" value="1"/>
</dbReference>
<reference evidence="2 3" key="1">
    <citation type="submission" date="2018-07" db="EMBL/GenBank/DDBJ databases">
        <title>Sequencing the genomes of 1000 actinobacteria strains.</title>
        <authorList>
            <person name="Klenk H.-P."/>
        </authorList>
    </citation>
    <scope>NUCLEOTIDE SEQUENCE [LARGE SCALE GENOMIC DNA]</scope>
    <source>
        <strain evidence="2 3">DSM 14442</strain>
    </source>
</reference>
<dbReference type="Proteomes" id="UP000256727">
    <property type="component" value="Unassembled WGS sequence"/>
</dbReference>